<reference evidence="8 9" key="1">
    <citation type="journal article" date="2018" name="Mol. Plant">
        <title>The genome of Artemisia annua provides insight into the evolution of Asteraceae family and artemisinin biosynthesis.</title>
        <authorList>
            <person name="Shen Q."/>
            <person name="Zhang L."/>
            <person name="Liao Z."/>
            <person name="Wang S."/>
            <person name="Yan T."/>
            <person name="Shi P."/>
            <person name="Liu M."/>
            <person name="Fu X."/>
            <person name="Pan Q."/>
            <person name="Wang Y."/>
            <person name="Lv Z."/>
            <person name="Lu X."/>
            <person name="Zhang F."/>
            <person name="Jiang W."/>
            <person name="Ma Y."/>
            <person name="Chen M."/>
            <person name="Hao X."/>
            <person name="Li L."/>
            <person name="Tang Y."/>
            <person name="Lv G."/>
            <person name="Zhou Y."/>
            <person name="Sun X."/>
            <person name="Brodelius P.E."/>
            <person name="Rose J.K.C."/>
            <person name="Tang K."/>
        </authorList>
    </citation>
    <scope>NUCLEOTIDE SEQUENCE [LARGE SCALE GENOMIC DNA]</scope>
    <source>
        <strain evidence="9">cv. Huhao1</strain>
        <tissue evidence="8">Leaf</tissue>
    </source>
</reference>
<evidence type="ECO:0000256" key="4">
    <source>
        <dbReference type="PROSITE-ProRule" id="PRU00047"/>
    </source>
</evidence>
<dbReference type="SMART" id="SM00184">
    <property type="entry name" value="RING"/>
    <property type="match status" value="1"/>
</dbReference>
<keyword evidence="1" id="KW-0479">Metal-binding</keyword>
<dbReference type="CDD" id="cd16620">
    <property type="entry name" value="vRING-HC-C4C4_RBBP6"/>
    <property type="match status" value="1"/>
</dbReference>
<dbReference type="PANTHER" id="PTHR14134:SF2">
    <property type="entry name" value="E3 UBIQUITIN-PROTEIN LIGASE RAD18"/>
    <property type="match status" value="1"/>
</dbReference>
<dbReference type="STRING" id="35608.A0A2U1NZ81"/>
<feature type="region of interest" description="Disordered" evidence="5">
    <location>
        <begin position="1"/>
        <end position="53"/>
    </location>
</feature>
<dbReference type="InterPro" id="IPR013083">
    <property type="entry name" value="Znf_RING/FYVE/PHD"/>
</dbReference>
<dbReference type="EMBL" id="PKPP01001937">
    <property type="protein sequence ID" value="PWA78819.1"/>
    <property type="molecule type" value="Genomic_DNA"/>
</dbReference>
<dbReference type="GO" id="GO:0061630">
    <property type="term" value="F:ubiquitin protein ligase activity"/>
    <property type="evidence" value="ECO:0007669"/>
    <property type="project" value="InterPro"/>
</dbReference>
<evidence type="ECO:0000256" key="5">
    <source>
        <dbReference type="SAM" id="MobiDB-lite"/>
    </source>
</evidence>
<evidence type="ECO:0000259" key="7">
    <source>
        <dbReference type="PROSITE" id="PS50158"/>
    </source>
</evidence>
<accession>A0A2U1NZ81</accession>
<dbReference type="InterPro" id="IPR001841">
    <property type="entry name" value="Znf_RING"/>
</dbReference>
<feature type="compositionally biased region" description="Basic and acidic residues" evidence="5">
    <location>
        <begin position="20"/>
        <end position="33"/>
    </location>
</feature>
<comment type="caution">
    <text evidence="8">The sequence shown here is derived from an EMBL/GenBank/DDBJ whole genome shotgun (WGS) entry which is preliminary data.</text>
</comment>
<dbReference type="GO" id="GO:0005634">
    <property type="term" value="C:nucleus"/>
    <property type="evidence" value="ECO:0007669"/>
    <property type="project" value="TreeGrafter"/>
</dbReference>
<keyword evidence="3" id="KW-0862">Zinc</keyword>
<feature type="compositionally biased region" description="Basic and acidic residues" evidence="5">
    <location>
        <begin position="356"/>
        <end position="371"/>
    </location>
</feature>
<name>A0A2U1NZ81_ARTAN</name>
<dbReference type="PANTHER" id="PTHR14134">
    <property type="entry name" value="E3 UBIQUITIN-PROTEIN LIGASE RAD18"/>
    <property type="match status" value="1"/>
</dbReference>
<dbReference type="Proteomes" id="UP000245207">
    <property type="component" value="Unassembled WGS sequence"/>
</dbReference>
<feature type="domain" description="CCHC-type" evidence="7">
    <location>
        <begin position="244"/>
        <end position="258"/>
    </location>
</feature>
<evidence type="ECO:0000313" key="8">
    <source>
        <dbReference type="EMBL" id="PWA78819.1"/>
    </source>
</evidence>
<evidence type="ECO:0000256" key="3">
    <source>
        <dbReference type="ARBA" id="ARBA00022833"/>
    </source>
</evidence>
<keyword evidence="2 4" id="KW-0863">Zinc-finger</keyword>
<dbReference type="GO" id="GO:0008270">
    <property type="term" value="F:zinc ion binding"/>
    <property type="evidence" value="ECO:0007669"/>
    <property type="project" value="UniProtKB-KW"/>
</dbReference>
<evidence type="ECO:0000259" key="6">
    <source>
        <dbReference type="PROSITE" id="PS50089"/>
    </source>
</evidence>
<dbReference type="Gene3D" id="3.30.40.10">
    <property type="entry name" value="Zinc/RING finger domain, C3HC4 (zinc finger)"/>
    <property type="match status" value="1"/>
</dbReference>
<dbReference type="PROSITE" id="PS50158">
    <property type="entry name" value="ZF_CCHC"/>
    <property type="match status" value="1"/>
</dbReference>
<feature type="region of interest" description="Disordered" evidence="5">
    <location>
        <begin position="340"/>
        <end position="371"/>
    </location>
</feature>
<dbReference type="SUPFAM" id="SSF57850">
    <property type="entry name" value="RING/U-box"/>
    <property type="match status" value="1"/>
</dbReference>
<dbReference type="AlphaFoldDB" id="A0A2U1NZ81"/>
<sequence length="371" mass="41365">MAASFKDYSRLRCQRPKASHPRDDNLKGLDQKKSQKKARHENQKPDSNKQINLKNYKGPLSACLPSLRCPVCNKYFKEAMVIQCCSHSFCEECISLELTIKGECPMCHSTEYGVKDLIPNVSLNQTVKRILEPQHVVNARENVLQKHASDGESGIQGNNISYDVPITKRNKGLFNYTSAKDQGSNLNKVEYAHTFQNEKVPITTAAESRDINQPLIMRQDYMPLQGGYGPFPVGSTSKKVDLTCYMCGSPDHLIWDCPIALAGDPMFPGVPCFATPYWVGAPAPEVNFHMNMCGSLGVVPFGGSMIPVAPYGVPDYLPFLFNSLPVPRYEYNVPNKRLYDDPANHARQPGSSSSRIHHEAEKELGGIRKVE</sequence>
<dbReference type="InterPro" id="IPR001878">
    <property type="entry name" value="Znf_CCHC"/>
</dbReference>
<evidence type="ECO:0000256" key="1">
    <source>
        <dbReference type="ARBA" id="ARBA00022723"/>
    </source>
</evidence>
<gene>
    <name evidence="8" type="ORF">CTI12_AA211510</name>
</gene>
<evidence type="ECO:0000256" key="2">
    <source>
        <dbReference type="ARBA" id="ARBA00022771"/>
    </source>
</evidence>
<dbReference type="PROSITE" id="PS50089">
    <property type="entry name" value="ZF_RING_2"/>
    <property type="match status" value="1"/>
</dbReference>
<dbReference type="PROSITE" id="PS00518">
    <property type="entry name" value="ZF_RING_1"/>
    <property type="match status" value="1"/>
</dbReference>
<dbReference type="InterPro" id="IPR017907">
    <property type="entry name" value="Znf_RING_CS"/>
</dbReference>
<feature type="domain" description="RING-type" evidence="6">
    <location>
        <begin position="69"/>
        <end position="108"/>
    </location>
</feature>
<proteinExistence type="predicted"/>
<dbReference type="GO" id="GO:0006513">
    <property type="term" value="P:protein monoubiquitination"/>
    <property type="evidence" value="ECO:0007669"/>
    <property type="project" value="InterPro"/>
</dbReference>
<evidence type="ECO:0000313" key="9">
    <source>
        <dbReference type="Proteomes" id="UP000245207"/>
    </source>
</evidence>
<dbReference type="InterPro" id="IPR039577">
    <property type="entry name" value="Rad18"/>
</dbReference>
<dbReference type="Pfam" id="PF13923">
    <property type="entry name" value="zf-C3HC4_2"/>
    <property type="match status" value="1"/>
</dbReference>
<dbReference type="OrthoDB" id="106784at2759"/>
<dbReference type="GO" id="GO:0003697">
    <property type="term" value="F:single-stranded DNA binding"/>
    <property type="evidence" value="ECO:0007669"/>
    <property type="project" value="InterPro"/>
</dbReference>
<dbReference type="GO" id="GO:0097505">
    <property type="term" value="C:Rad6-Rad18 complex"/>
    <property type="evidence" value="ECO:0007669"/>
    <property type="project" value="TreeGrafter"/>
</dbReference>
<protein>
    <submittedName>
        <fullName evidence="8">DWNN domain-containing protein</fullName>
    </submittedName>
</protein>
<dbReference type="GO" id="GO:0006301">
    <property type="term" value="P:DNA damage tolerance"/>
    <property type="evidence" value="ECO:0007669"/>
    <property type="project" value="InterPro"/>
</dbReference>
<organism evidence="8 9">
    <name type="scientific">Artemisia annua</name>
    <name type="common">Sweet wormwood</name>
    <dbReference type="NCBI Taxonomy" id="35608"/>
    <lineage>
        <taxon>Eukaryota</taxon>
        <taxon>Viridiplantae</taxon>
        <taxon>Streptophyta</taxon>
        <taxon>Embryophyta</taxon>
        <taxon>Tracheophyta</taxon>
        <taxon>Spermatophyta</taxon>
        <taxon>Magnoliopsida</taxon>
        <taxon>eudicotyledons</taxon>
        <taxon>Gunneridae</taxon>
        <taxon>Pentapetalae</taxon>
        <taxon>asterids</taxon>
        <taxon>campanulids</taxon>
        <taxon>Asterales</taxon>
        <taxon>Asteraceae</taxon>
        <taxon>Asteroideae</taxon>
        <taxon>Anthemideae</taxon>
        <taxon>Artemisiinae</taxon>
        <taxon>Artemisia</taxon>
    </lineage>
</organism>
<keyword evidence="9" id="KW-1185">Reference proteome</keyword>